<accession>A0A9P5XR46</accession>
<dbReference type="Proteomes" id="UP000807342">
    <property type="component" value="Unassembled WGS sequence"/>
</dbReference>
<name>A0A9P5XR46_9AGAR</name>
<dbReference type="Pfam" id="PF11701">
    <property type="entry name" value="UNC45-central"/>
    <property type="match status" value="1"/>
</dbReference>
<keyword evidence="5" id="KW-1185">Reference proteome</keyword>
<proteinExistence type="predicted"/>
<dbReference type="OrthoDB" id="199930at2759"/>
<dbReference type="GO" id="GO:0005737">
    <property type="term" value="C:cytoplasm"/>
    <property type="evidence" value="ECO:0007669"/>
    <property type="project" value="UniProtKB-SubCell"/>
</dbReference>
<dbReference type="Gene3D" id="1.25.10.10">
    <property type="entry name" value="Leucine-rich Repeat Variant"/>
    <property type="match status" value="2"/>
</dbReference>
<keyword evidence="2" id="KW-0963">Cytoplasm</keyword>
<evidence type="ECO:0000313" key="4">
    <source>
        <dbReference type="EMBL" id="KAF9454190.1"/>
    </source>
</evidence>
<comment type="caution">
    <text evidence="4">The sequence shown here is derived from an EMBL/GenBank/DDBJ whole genome shotgun (WGS) entry which is preliminary data.</text>
</comment>
<dbReference type="InterPro" id="IPR016024">
    <property type="entry name" value="ARM-type_fold"/>
</dbReference>
<dbReference type="GO" id="GO:0051879">
    <property type="term" value="F:Hsp90 protein binding"/>
    <property type="evidence" value="ECO:0007669"/>
    <property type="project" value="TreeGrafter"/>
</dbReference>
<evidence type="ECO:0000313" key="5">
    <source>
        <dbReference type="Proteomes" id="UP000807342"/>
    </source>
</evidence>
<sequence>MTSQVDEKILDELIKKSQTADLDSLSSTDISHVVQAFTFPHASIIRSKAYVLLSAISQNVRGVEGARTNDNATEKLVKLFGPPIIDSLTETNDASLRLGICTLHALFQVHWETAAAIISQDGIVENIMEGTDLSQSAQLYEDIAHLLGQASGHKRCRGTIPSQAVRWLEAKALQTSNSVLRAAAAVALVKYSRGVATDASEATTGVGEIDDAGQEARLTEMMKGLVVSEEKRDSLGDAVEGLAYLSTRPETKETLSLDSTFLRQLFSLIPHKKPSTTSTDRTAESALVYGVLAIISNICAYRPRLSEEQAQLEKLKKVAQATKSNLPTGDHSQLESDEQVRLRVRRLVDAGVLNAIGSALTTGDSVAVRLQIGKAVFNIVEDKENRGKVLQSGGARTLFTLIKHALASLTSKDQILDSAYLEAIQALAKLAITSSPVQVFGPDIGAVFDAIRPFSIMLQHPSSTLLQKFEANMALTNLSSYQPEVAERIAKADGLLSRVDLLMLEDHVLVRRSAVELICNLIAGSDEVFERYGGAPNSPNAKSKLQILVALADVDDLSTALAASGALATLTCSPYACQALAQLQRERNRVLPVLTQLIDPSVVVFPSEDDVSDDRTTHENPGLVHRGIVCVRNLLNGIDDTGTRKSLEKDAESVGLVKALVRLIKGEGLTKEQMILVPAAEALQVMVKDGVKV</sequence>
<evidence type="ECO:0000256" key="2">
    <source>
        <dbReference type="ARBA" id="ARBA00022490"/>
    </source>
</evidence>
<gene>
    <name evidence="4" type="ORF">P691DRAFT_718171</name>
</gene>
<evidence type="ECO:0000259" key="3">
    <source>
        <dbReference type="Pfam" id="PF11701"/>
    </source>
</evidence>
<reference evidence="4" key="1">
    <citation type="submission" date="2020-11" db="EMBL/GenBank/DDBJ databases">
        <authorList>
            <consortium name="DOE Joint Genome Institute"/>
            <person name="Ahrendt S."/>
            <person name="Riley R."/>
            <person name="Andreopoulos W."/>
            <person name="Labutti K."/>
            <person name="Pangilinan J."/>
            <person name="Ruiz-Duenas F.J."/>
            <person name="Barrasa J.M."/>
            <person name="Sanchez-Garcia M."/>
            <person name="Camarero S."/>
            <person name="Miyauchi S."/>
            <person name="Serrano A."/>
            <person name="Linde D."/>
            <person name="Babiker R."/>
            <person name="Drula E."/>
            <person name="Ayuso-Fernandez I."/>
            <person name="Pacheco R."/>
            <person name="Padilla G."/>
            <person name="Ferreira P."/>
            <person name="Barriuso J."/>
            <person name="Kellner H."/>
            <person name="Castanera R."/>
            <person name="Alfaro M."/>
            <person name="Ramirez L."/>
            <person name="Pisabarro A.G."/>
            <person name="Kuo A."/>
            <person name="Tritt A."/>
            <person name="Lipzen A."/>
            <person name="He G."/>
            <person name="Yan M."/>
            <person name="Ng V."/>
            <person name="Cullen D."/>
            <person name="Martin F."/>
            <person name="Rosso M.-N."/>
            <person name="Henrissat B."/>
            <person name="Hibbett D."/>
            <person name="Martinez A.T."/>
            <person name="Grigoriev I.V."/>
        </authorList>
    </citation>
    <scope>NUCLEOTIDE SEQUENCE</scope>
    <source>
        <strain evidence="4">MF-IS2</strain>
    </source>
</reference>
<dbReference type="PANTHER" id="PTHR45994">
    <property type="entry name" value="FI21225P1"/>
    <property type="match status" value="1"/>
</dbReference>
<protein>
    <submittedName>
        <fullName evidence="4">ARM repeat-containing protein</fullName>
    </submittedName>
</protein>
<organism evidence="4 5">
    <name type="scientific">Macrolepiota fuliginosa MF-IS2</name>
    <dbReference type="NCBI Taxonomy" id="1400762"/>
    <lineage>
        <taxon>Eukaryota</taxon>
        <taxon>Fungi</taxon>
        <taxon>Dikarya</taxon>
        <taxon>Basidiomycota</taxon>
        <taxon>Agaricomycotina</taxon>
        <taxon>Agaricomycetes</taxon>
        <taxon>Agaricomycetidae</taxon>
        <taxon>Agaricales</taxon>
        <taxon>Agaricineae</taxon>
        <taxon>Agaricaceae</taxon>
        <taxon>Macrolepiota</taxon>
    </lineage>
</organism>
<evidence type="ECO:0000256" key="1">
    <source>
        <dbReference type="ARBA" id="ARBA00004496"/>
    </source>
</evidence>
<dbReference type="SUPFAM" id="SSF48371">
    <property type="entry name" value="ARM repeat"/>
    <property type="match status" value="2"/>
</dbReference>
<dbReference type="InterPro" id="IPR011989">
    <property type="entry name" value="ARM-like"/>
</dbReference>
<dbReference type="InterPro" id="IPR024660">
    <property type="entry name" value="UCS_central_dom"/>
</dbReference>
<feature type="domain" description="UNC-45/Cro1/She4 central" evidence="3">
    <location>
        <begin position="38"/>
        <end position="190"/>
    </location>
</feature>
<dbReference type="PANTHER" id="PTHR45994:SF1">
    <property type="entry name" value="FI21225P1"/>
    <property type="match status" value="1"/>
</dbReference>
<dbReference type="EMBL" id="MU151056">
    <property type="protein sequence ID" value="KAF9454190.1"/>
    <property type="molecule type" value="Genomic_DNA"/>
</dbReference>
<dbReference type="AlphaFoldDB" id="A0A9P5XR46"/>
<comment type="subcellular location">
    <subcellularLocation>
        <location evidence="1">Cytoplasm</location>
    </subcellularLocation>
</comment>